<evidence type="ECO:0000313" key="4">
    <source>
        <dbReference type="EMBL" id="KAB1064286.1"/>
    </source>
</evidence>
<organism evidence="4 5">
    <name type="scientific">Salibacter halophilus</name>
    <dbReference type="NCBI Taxonomy" id="1803916"/>
    <lineage>
        <taxon>Bacteria</taxon>
        <taxon>Pseudomonadati</taxon>
        <taxon>Bacteroidota</taxon>
        <taxon>Flavobacteriia</taxon>
        <taxon>Flavobacteriales</taxon>
        <taxon>Salibacteraceae</taxon>
        <taxon>Salibacter</taxon>
    </lineage>
</organism>
<proteinExistence type="predicted"/>
<keyword evidence="5" id="KW-1185">Reference proteome</keyword>
<feature type="region of interest" description="Disordered" evidence="1">
    <location>
        <begin position="467"/>
        <end position="487"/>
    </location>
</feature>
<dbReference type="Pfam" id="PF20094">
    <property type="entry name" value="GWxTD_dom"/>
    <property type="match status" value="1"/>
</dbReference>
<gene>
    <name evidence="4" type="ORF">F3059_06185</name>
</gene>
<dbReference type="InterPro" id="IPR030959">
    <property type="entry name" value="GWxTD_dom"/>
</dbReference>
<dbReference type="AlphaFoldDB" id="A0A6N6MAL0"/>
<evidence type="ECO:0000313" key="5">
    <source>
        <dbReference type="Proteomes" id="UP000435357"/>
    </source>
</evidence>
<feature type="compositionally biased region" description="Polar residues" evidence="1">
    <location>
        <begin position="475"/>
        <end position="487"/>
    </location>
</feature>
<accession>A0A6N6MAL0</accession>
<dbReference type="Proteomes" id="UP000435357">
    <property type="component" value="Unassembled WGS sequence"/>
</dbReference>
<feature type="signal peptide" evidence="2">
    <location>
        <begin position="1"/>
        <end position="18"/>
    </location>
</feature>
<keyword evidence="2" id="KW-0732">Signal</keyword>
<evidence type="ECO:0000259" key="3">
    <source>
        <dbReference type="Pfam" id="PF20094"/>
    </source>
</evidence>
<evidence type="ECO:0000256" key="1">
    <source>
        <dbReference type="SAM" id="MobiDB-lite"/>
    </source>
</evidence>
<sequence>MKSTITAFLLIISSTVFGQSLTGLDAQFALSTFSTPTQEPYVENYLKIQAKTINYKKNSDSLYQGKLIVTYTFSQGDTVRAFKKFEILSPTVTSPDSAKGSFMDLQRIAIDNGVYDLEIKLRDAYGSDHEYKGSQTVNVNYPENELSISDIELIANKSVAKNQESPFVKNGLKFIPYVYDYYPTEINTLSFYAEVYNASQSLGEETPYVIRYGIVNDYGDHLPQFTAYQRERASDIAILAKDFDISQLPTGNFKLKIDLLDSAQKVLRSEELEFLNVNKALPQQNAPTNKYDALAEMLKKTPQPQLLEHIYSMKPIASVPEKSFIRIHAENVDKAKLENFFIDFWMEKNPRDPYQAWKEYRKKVEYVNQHFGTRVEKGYETDRGLTYLKYGQPNTIVRRDNEPSNYPYHIWHYYKHPKRSDARYVFYNKDKSTNDYKLLHSNVIGEINNPRWKYELQRRNTPYGDVDFEGDASDWGNQSDDFFNQPR</sequence>
<reference evidence="4 5" key="1">
    <citation type="submission" date="2019-09" db="EMBL/GenBank/DDBJ databases">
        <title>Genomes of Cryomorphaceae.</title>
        <authorList>
            <person name="Bowman J.P."/>
        </authorList>
    </citation>
    <scope>NUCLEOTIDE SEQUENCE [LARGE SCALE GENOMIC DNA]</scope>
    <source>
        <strain evidence="4 5">KCTC 52047</strain>
    </source>
</reference>
<dbReference type="RefSeq" id="WP_151167289.1">
    <property type="nucleotide sequence ID" value="NZ_WACR01000005.1"/>
</dbReference>
<evidence type="ECO:0000256" key="2">
    <source>
        <dbReference type="SAM" id="SignalP"/>
    </source>
</evidence>
<feature type="chain" id="PRO_5026943079" evidence="2">
    <location>
        <begin position="19"/>
        <end position="487"/>
    </location>
</feature>
<name>A0A6N6MAL0_9FLAO</name>
<dbReference type="EMBL" id="WACR01000005">
    <property type="protein sequence ID" value="KAB1064286.1"/>
    <property type="molecule type" value="Genomic_DNA"/>
</dbReference>
<comment type="caution">
    <text evidence="4">The sequence shown here is derived from an EMBL/GenBank/DDBJ whole genome shotgun (WGS) entry which is preliminary data.</text>
</comment>
<protein>
    <submittedName>
        <fullName evidence="4">GWxTD domain-containing protein</fullName>
    </submittedName>
</protein>
<dbReference type="OrthoDB" id="1522692at2"/>
<dbReference type="NCBIfam" id="TIGR04514">
    <property type="entry name" value="GWxTD_dom"/>
    <property type="match status" value="1"/>
</dbReference>
<feature type="domain" description="GWxTD" evidence="3">
    <location>
        <begin position="324"/>
        <end position="442"/>
    </location>
</feature>